<keyword evidence="4 6" id="KW-0472">Membrane</keyword>
<gene>
    <name evidence="8" type="primary">GPR98_6</name>
    <name evidence="8" type="ORF">OS493_024585</name>
</gene>
<feature type="transmembrane region" description="Helical" evidence="6">
    <location>
        <begin position="57"/>
        <end position="76"/>
    </location>
</feature>
<evidence type="ECO:0000256" key="5">
    <source>
        <dbReference type="SAM" id="MobiDB-lite"/>
    </source>
</evidence>
<dbReference type="GO" id="GO:0010855">
    <property type="term" value="F:adenylate cyclase inhibitor activity"/>
    <property type="evidence" value="ECO:0007669"/>
    <property type="project" value="TreeGrafter"/>
</dbReference>
<feature type="region of interest" description="Disordered" evidence="5">
    <location>
        <begin position="269"/>
        <end position="306"/>
    </location>
</feature>
<dbReference type="PROSITE" id="PS50261">
    <property type="entry name" value="G_PROTEIN_RECEP_F2_4"/>
    <property type="match status" value="1"/>
</dbReference>
<sequence>MGAFFVAVFVHHACSVENMFAAKLLMHLFFACMMAQLMFVLGAYLSPTLVDEPTRCSVLAMFIHYFYLCQFSWMFIEAWNLWRVFVLNDEHTDRKLVMFFGVGWGLPVVIVVTYILVTQLAIKWEFTQAYADVHNNGDMCFIPNTYAALAGAVGPVLISLMCVALVFTQSYLVTIQWKHYDDIFRGHYNIREIRYIIALFVLITLVWLFAGLHLAYGFEWMLVIFMVLDGILALYVLIWYCLLRNQLRGVFKRSFAVPSASPPTIELRDDLFRDSPGSPGHSISSLKRSGMRNSPDEPTDWDDLDYGATPKGSRKMLVNLDDTESLGRVNEMYEDDYDTQDFDDLIFALKTGGQFEPTLDVEKEPELDGAGQGDERYAMRRISIADTHL</sequence>
<dbReference type="AlphaFoldDB" id="A0A9X0A0F1"/>
<keyword evidence="9" id="KW-1185">Reference proteome</keyword>
<dbReference type="InterPro" id="IPR017981">
    <property type="entry name" value="GPCR_2-like_7TM"/>
</dbReference>
<dbReference type="GO" id="GO:0016020">
    <property type="term" value="C:membrane"/>
    <property type="evidence" value="ECO:0007669"/>
    <property type="project" value="UniProtKB-SubCell"/>
</dbReference>
<dbReference type="Proteomes" id="UP001163046">
    <property type="component" value="Unassembled WGS sequence"/>
</dbReference>
<organism evidence="8 9">
    <name type="scientific">Desmophyllum pertusum</name>
    <dbReference type="NCBI Taxonomy" id="174260"/>
    <lineage>
        <taxon>Eukaryota</taxon>
        <taxon>Metazoa</taxon>
        <taxon>Cnidaria</taxon>
        <taxon>Anthozoa</taxon>
        <taxon>Hexacorallia</taxon>
        <taxon>Scleractinia</taxon>
        <taxon>Caryophylliina</taxon>
        <taxon>Caryophylliidae</taxon>
        <taxon>Desmophyllum</taxon>
    </lineage>
</organism>
<evidence type="ECO:0000256" key="2">
    <source>
        <dbReference type="ARBA" id="ARBA00022692"/>
    </source>
</evidence>
<dbReference type="OrthoDB" id="2324346at2759"/>
<dbReference type="CDD" id="cd13952">
    <property type="entry name" value="7tm_classB"/>
    <property type="match status" value="1"/>
</dbReference>
<evidence type="ECO:0000259" key="7">
    <source>
        <dbReference type="PROSITE" id="PS50261"/>
    </source>
</evidence>
<name>A0A9X0A0F1_9CNID</name>
<feature type="transmembrane region" description="Helical" evidence="6">
    <location>
        <begin position="222"/>
        <end position="243"/>
    </location>
</feature>
<evidence type="ECO:0000313" key="9">
    <source>
        <dbReference type="Proteomes" id="UP001163046"/>
    </source>
</evidence>
<feature type="transmembrane region" description="Helical" evidence="6">
    <location>
        <begin position="96"/>
        <end position="117"/>
    </location>
</feature>
<feature type="transmembrane region" description="Helical" evidence="6">
    <location>
        <begin position="25"/>
        <end position="45"/>
    </location>
</feature>
<dbReference type="InterPro" id="IPR026919">
    <property type="entry name" value="ADGRV1"/>
</dbReference>
<dbReference type="GO" id="GO:0001965">
    <property type="term" value="F:G-protein alpha-subunit binding"/>
    <property type="evidence" value="ECO:0007669"/>
    <property type="project" value="TreeGrafter"/>
</dbReference>
<keyword evidence="3 6" id="KW-1133">Transmembrane helix</keyword>
<dbReference type="GO" id="GO:0005737">
    <property type="term" value="C:cytoplasm"/>
    <property type="evidence" value="ECO:0007669"/>
    <property type="project" value="TreeGrafter"/>
</dbReference>
<proteinExistence type="predicted"/>
<evidence type="ECO:0000256" key="3">
    <source>
        <dbReference type="ARBA" id="ARBA00022989"/>
    </source>
</evidence>
<keyword evidence="2 6" id="KW-0812">Transmembrane</keyword>
<dbReference type="Gene3D" id="1.20.1070.10">
    <property type="entry name" value="Rhodopsin 7-helix transmembrane proteins"/>
    <property type="match status" value="1"/>
</dbReference>
<dbReference type="GO" id="GO:0007166">
    <property type="term" value="P:cell surface receptor signaling pathway"/>
    <property type="evidence" value="ECO:0007669"/>
    <property type="project" value="InterPro"/>
</dbReference>
<evidence type="ECO:0000256" key="4">
    <source>
        <dbReference type="ARBA" id="ARBA00023136"/>
    </source>
</evidence>
<feature type="domain" description="G-protein coupled receptors family 2 profile 2" evidence="7">
    <location>
        <begin position="1"/>
        <end position="244"/>
    </location>
</feature>
<dbReference type="PANTHER" id="PTHR46682">
    <property type="entry name" value="ADHESION G-PROTEIN COUPLED RECEPTOR V1"/>
    <property type="match status" value="1"/>
</dbReference>
<accession>A0A9X0A0F1</accession>
<evidence type="ECO:0000256" key="6">
    <source>
        <dbReference type="SAM" id="Phobius"/>
    </source>
</evidence>
<dbReference type="Pfam" id="PF00002">
    <property type="entry name" value="7tm_2"/>
    <property type="match status" value="1"/>
</dbReference>
<dbReference type="InterPro" id="IPR000832">
    <property type="entry name" value="GPCR_2_secretin-like"/>
</dbReference>
<evidence type="ECO:0000313" key="8">
    <source>
        <dbReference type="EMBL" id="KAJ7390548.1"/>
    </source>
</evidence>
<reference evidence="8" key="1">
    <citation type="submission" date="2023-01" db="EMBL/GenBank/DDBJ databases">
        <title>Genome assembly of the deep-sea coral Lophelia pertusa.</title>
        <authorList>
            <person name="Herrera S."/>
            <person name="Cordes E."/>
        </authorList>
    </citation>
    <scope>NUCLEOTIDE SEQUENCE</scope>
    <source>
        <strain evidence="8">USNM1676648</strain>
        <tissue evidence="8">Polyp</tissue>
    </source>
</reference>
<feature type="transmembrane region" description="Helical" evidence="6">
    <location>
        <begin position="195"/>
        <end position="216"/>
    </location>
</feature>
<comment type="subcellular location">
    <subcellularLocation>
        <location evidence="1">Membrane</location>
        <topology evidence="1">Multi-pass membrane protein</topology>
    </subcellularLocation>
</comment>
<dbReference type="EMBL" id="MU825415">
    <property type="protein sequence ID" value="KAJ7390548.1"/>
    <property type="molecule type" value="Genomic_DNA"/>
</dbReference>
<dbReference type="GO" id="GO:0004930">
    <property type="term" value="F:G protein-coupled receptor activity"/>
    <property type="evidence" value="ECO:0007669"/>
    <property type="project" value="InterPro"/>
</dbReference>
<dbReference type="PANTHER" id="PTHR46682:SF1">
    <property type="entry name" value="ADHESION G-PROTEIN COUPLED RECEPTOR V1"/>
    <property type="match status" value="1"/>
</dbReference>
<comment type="caution">
    <text evidence="8">The sequence shown here is derived from an EMBL/GenBank/DDBJ whole genome shotgun (WGS) entry which is preliminary data.</text>
</comment>
<evidence type="ECO:0000256" key="1">
    <source>
        <dbReference type="ARBA" id="ARBA00004141"/>
    </source>
</evidence>
<protein>
    <submittedName>
        <fullName evidence="8">Maintenance of organ identity</fullName>
    </submittedName>
</protein>
<dbReference type="GO" id="GO:0071277">
    <property type="term" value="P:cellular response to calcium ion"/>
    <property type="evidence" value="ECO:0007669"/>
    <property type="project" value="TreeGrafter"/>
</dbReference>